<sequence>MKKILISISIIGVLIIAYIVNEKTSKILPFYNQLSQIRVGTEVDLRDNEQKKAYFVGASKCIECHKDKHRAWSHSRHPKMIQDPHKNPKTMVADFSKLPADANFALKDAVYTVGGKFKQRFMIRKDINGTEDYILGNYQWNVETQKWQGFKPWKYWYKNAYPHDNQQLPTSRACDGCHFTGFMSKEKRVDKGISCESCHGPASNHIKDPKSEVYKASLSDPIRQNEVCLQCHMRNRDKRLDDMNMSQIYGDARDYPFGYEAGASLSKYKKVAPFVLGKETKEFYANGMGKKNRTQGNEFVHSMKAKHGITCINCHNPHTLEPTAEKNSGNNLCMKCHSFNSLIGPHQKDLESHTKHKANSKGSLCVECHMPKVGKHTGKSPLTVRTHMFNFVTPNETIAYGMPKETNACFACHQDRGMKTLQKDMESWGMVNWNKR</sequence>
<dbReference type="AlphaFoldDB" id="A0A1W1EJA4"/>
<dbReference type="InterPro" id="IPR023155">
    <property type="entry name" value="Cyt_c-552/4"/>
</dbReference>
<organism evidence="4">
    <name type="scientific">hydrothermal vent metagenome</name>
    <dbReference type="NCBI Taxonomy" id="652676"/>
    <lineage>
        <taxon>unclassified sequences</taxon>
        <taxon>metagenomes</taxon>
        <taxon>ecological metagenomes</taxon>
    </lineage>
</organism>
<dbReference type="InterPro" id="IPR036280">
    <property type="entry name" value="Multihaem_cyt_sf"/>
</dbReference>
<reference evidence="4" key="1">
    <citation type="submission" date="2016-10" db="EMBL/GenBank/DDBJ databases">
        <authorList>
            <person name="de Groot N.N."/>
        </authorList>
    </citation>
    <scope>NUCLEOTIDE SEQUENCE</scope>
</reference>
<accession>A0A1W1EJA4</accession>
<name>A0A1W1EJA4_9ZZZZ</name>
<dbReference type="InterPro" id="IPR051829">
    <property type="entry name" value="Multiheme_Cytochr_ET"/>
</dbReference>
<keyword evidence="1" id="KW-0732">Signal</keyword>
<feature type="domain" description="Cytochrome c-552/4" evidence="3">
    <location>
        <begin position="160"/>
        <end position="200"/>
    </location>
</feature>
<dbReference type="SUPFAM" id="SSF48695">
    <property type="entry name" value="Multiheme cytochromes"/>
    <property type="match status" value="1"/>
</dbReference>
<dbReference type="PANTHER" id="PTHR35038:SF8">
    <property type="entry name" value="C-TYPE POLYHEME CYTOCHROME OMCC"/>
    <property type="match status" value="1"/>
</dbReference>
<evidence type="ECO:0000259" key="3">
    <source>
        <dbReference type="Pfam" id="PF13435"/>
    </source>
</evidence>
<protein>
    <submittedName>
        <fullName evidence="4">TPR domain protein</fullName>
    </submittedName>
</protein>
<dbReference type="EMBL" id="FRYL01000023">
    <property type="protein sequence ID" value="SHO80958.1"/>
    <property type="molecule type" value="Genomic_DNA"/>
</dbReference>
<evidence type="ECO:0000313" key="4">
    <source>
        <dbReference type="EMBL" id="SHO80958.1"/>
    </source>
</evidence>
<dbReference type="Pfam" id="PF13435">
    <property type="entry name" value="Cytochrome_C554"/>
    <property type="match status" value="1"/>
</dbReference>
<gene>
    <name evidence="4" type="ORF">MNB_SV-15-10</name>
</gene>
<dbReference type="Gene3D" id="1.10.1130.10">
    <property type="entry name" value="Flavocytochrome C3, Chain A"/>
    <property type="match status" value="3"/>
</dbReference>
<dbReference type="PANTHER" id="PTHR35038">
    <property type="entry name" value="DISSIMILATORY SULFITE REDUCTASE SIRA"/>
    <property type="match status" value="1"/>
</dbReference>
<feature type="domain" description="Doubled CXXCH motif" evidence="2">
    <location>
        <begin position="310"/>
        <end position="338"/>
    </location>
</feature>
<dbReference type="InterPro" id="IPR010177">
    <property type="entry name" value="Paired_CXXCH_1"/>
</dbReference>
<proteinExistence type="predicted"/>
<evidence type="ECO:0000256" key="1">
    <source>
        <dbReference type="ARBA" id="ARBA00022729"/>
    </source>
</evidence>
<evidence type="ECO:0000259" key="2">
    <source>
        <dbReference type="Pfam" id="PF09699"/>
    </source>
</evidence>
<dbReference type="Pfam" id="PF09699">
    <property type="entry name" value="Paired_CXXCH_1"/>
    <property type="match status" value="1"/>
</dbReference>